<dbReference type="GO" id="GO:0003723">
    <property type="term" value="F:RNA binding"/>
    <property type="evidence" value="ECO:0007669"/>
    <property type="project" value="UniProtKB-KW"/>
</dbReference>
<dbReference type="AlphaFoldDB" id="A0A0V0QLM8"/>
<proteinExistence type="predicted"/>
<dbReference type="EMBL" id="LDAU01000140">
    <property type="protein sequence ID" value="KRX03257.1"/>
    <property type="molecule type" value="Genomic_DNA"/>
</dbReference>
<dbReference type="Gene3D" id="3.30.110.20">
    <property type="entry name" value="Alba-like domain"/>
    <property type="match status" value="1"/>
</dbReference>
<comment type="caution">
    <text evidence="2">The sequence shown here is derived from an EMBL/GenBank/DDBJ whole genome shotgun (WGS) entry which is preliminary data.</text>
</comment>
<keyword evidence="1" id="KW-0694">RNA-binding</keyword>
<protein>
    <submittedName>
        <fullName evidence="2">Uncharacterized protein</fullName>
    </submittedName>
</protein>
<dbReference type="InParanoid" id="A0A0V0QLM8"/>
<evidence type="ECO:0000313" key="2">
    <source>
        <dbReference type="EMBL" id="KRX03257.1"/>
    </source>
</evidence>
<dbReference type="InterPro" id="IPR036882">
    <property type="entry name" value="Alba-like_dom_sf"/>
</dbReference>
<accession>A0A0V0QLM8</accession>
<evidence type="ECO:0000256" key="1">
    <source>
        <dbReference type="ARBA" id="ARBA00022884"/>
    </source>
</evidence>
<dbReference type="Proteomes" id="UP000054937">
    <property type="component" value="Unassembled WGS sequence"/>
</dbReference>
<sequence>MHQNQESKVQQLKIISQTHVNEYVAACNAYFHNNEIIELYATSEEIHLLILVCEKLKNIGMADYYKLNTNSQPIKITNSDNQHQKNKNTTLITSQMKRLKHFNEKYIEHFEEQQKLQAQINQQHHHH</sequence>
<reference evidence="2 3" key="1">
    <citation type="journal article" date="2015" name="Sci. Rep.">
        <title>Genome of the facultative scuticociliatosis pathogen Pseudocohnilembus persalinus provides insight into its virulence through horizontal gene transfer.</title>
        <authorList>
            <person name="Xiong J."/>
            <person name="Wang G."/>
            <person name="Cheng J."/>
            <person name="Tian M."/>
            <person name="Pan X."/>
            <person name="Warren A."/>
            <person name="Jiang C."/>
            <person name="Yuan D."/>
            <person name="Miao W."/>
        </authorList>
    </citation>
    <scope>NUCLEOTIDE SEQUENCE [LARGE SCALE GENOMIC DNA]</scope>
    <source>
        <strain evidence="2">36N120E</strain>
    </source>
</reference>
<name>A0A0V0QLM8_PSEPJ</name>
<evidence type="ECO:0000313" key="3">
    <source>
        <dbReference type="Proteomes" id="UP000054937"/>
    </source>
</evidence>
<keyword evidence="3" id="KW-1185">Reference proteome</keyword>
<gene>
    <name evidence="2" type="ORF">PPERSA_09269</name>
</gene>
<organism evidence="2 3">
    <name type="scientific">Pseudocohnilembus persalinus</name>
    <name type="common">Ciliate</name>
    <dbReference type="NCBI Taxonomy" id="266149"/>
    <lineage>
        <taxon>Eukaryota</taxon>
        <taxon>Sar</taxon>
        <taxon>Alveolata</taxon>
        <taxon>Ciliophora</taxon>
        <taxon>Intramacronucleata</taxon>
        <taxon>Oligohymenophorea</taxon>
        <taxon>Scuticociliatia</taxon>
        <taxon>Philasterida</taxon>
        <taxon>Pseudocohnilembidae</taxon>
        <taxon>Pseudocohnilembus</taxon>
    </lineage>
</organism>